<dbReference type="OrthoDB" id="5422838at2"/>
<reference evidence="1 2" key="1">
    <citation type="submission" date="2018-03" db="EMBL/GenBank/DDBJ databases">
        <title>Genomic Encyclopedia of Archaeal and Bacterial Type Strains, Phase II (KMG-II): from individual species to whole genera.</title>
        <authorList>
            <person name="Goeker M."/>
        </authorList>
    </citation>
    <scope>NUCLEOTIDE SEQUENCE [LARGE SCALE GENOMIC DNA]</scope>
    <source>
        <strain evidence="1 2">DSM 25328</strain>
    </source>
</reference>
<accession>A0A2T1AEC6</accession>
<comment type="caution">
    <text evidence="1">The sequence shown here is derived from an EMBL/GenBank/DDBJ whole genome shotgun (WGS) entry which is preliminary data.</text>
</comment>
<dbReference type="InterPro" id="IPR027598">
    <property type="entry name" value="Amphi-Trp_dom"/>
</dbReference>
<organism evidence="1 2">
    <name type="scientific">Tritonibacter scottomollicae</name>
    <name type="common">Epibacterium scottomollicae</name>
    <dbReference type="NCBI Taxonomy" id="483013"/>
    <lineage>
        <taxon>Bacteria</taxon>
        <taxon>Pseudomonadati</taxon>
        <taxon>Pseudomonadota</taxon>
        <taxon>Alphaproteobacteria</taxon>
        <taxon>Rhodobacterales</taxon>
        <taxon>Paracoccaceae</taxon>
        <taxon>Tritonibacter</taxon>
    </lineage>
</organism>
<dbReference type="RefSeq" id="WP_106164206.1">
    <property type="nucleotide sequence ID" value="NZ_PVUF01000008.1"/>
</dbReference>
<proteinExistence type="predicted"/>
<evidence type="ECO:0000313" key="1">
    <source>
        <dbReference type="EMBL" id="PRZ46950.1"/>
    </source>
</evidence>
<gene>
    <name evidence="1" type="ORF">CLV89_10896</name>
</gene>
<dbReference type="Proteomes" id="UP000237718">
    <property type="component" value="Unassembled WGS sequence"/>
</dbReference>
<protein>
    <submittedName>
        <fullName evidence="1">Amphi-Trp domain-containing protein</fullName>
    </submittedName>
</protein>
<sequence>MAKDDKTGDDARFRHDSLQDRKTIKGLVDAIGKGLAKGELSLSDDEGEIVLNPEGLLTLRIRAERNDGQCKVDFRVSWTERDDDLQQKPAPKVKARG</sequence>
<evidence type="ECO:0000313" key="2">
    <source>
        <dbReference type="Proteomes" id="UP000237718"/>
    </source>
</evidence>
<dbReference type="EMBL" id="PVUF01000008">
    <property type="protein sequence ID" value="PRZ46950.1"/>
    <property type="molecule type" value="Genomic_DNA"/>
</dbReference>
<dbReference type="NCBIfam" id="TIGR04354">
    <property type="entry name" value="amphi-Trp"/>
    <property type="match status" value="1"/>
</dbReference>
<dbReference type="AlphaFoldDB" id="A0A2T1AEC6"/>
<name>A0A2T1AEC6_TRISK</name>